<dbReference type="OrthoDB" id="9808980at2"/>
<evidence type="ECO:0000256" key="4">
    <source>
        <dbReference type="ARBA" id="ARBA00022827"/>
    </source>
</evidence>
<keyword evidence="3" id="KW-0285">Flavoprotein</keyword>
<dbReference type="PRINTS" id="PR00469">
    <property type="entry name" value="PNDRDTASEII"/>
</dbReference>
<comment type="similarity">
    <text evidence="2">Belongs to the class-III pyridine nucleotide-disulfide oxidoreductase family.</text>
</comment>
<dbReference type="SUPFAM" id="SSF55424">
    <property type="entry name" value="FAD/NAD-linked reductases, dimerisation (C-terminal) domain"/>
    <property type="match status" value="1"/>
</dbReference>
<gene>
    <name evidence="9" type="primary">hcaD [C]</name>
    <name evidence="9" type="ordered locus">TVNIR_1175</name>
</gene>
<dbReference type="RefSeq" id="WP_015257987.1">
    <property type="nucleotide sequence ID" value="NC_019902.2"/>
</dbReference>
<dbReference type="InterPro" id="IPR004099">
    <property type="entry name" value="Pyr_nucl-diS_OxRdtase_dimer"/>
</dbReference>
<evidence type="ECO:0000256" key="5">
    <source>
        <dbReference type="ARBA" id="ARBA00023002"/>
    </source>
</evidence>
<dbReference type="SUPFAM" id="SSF51905">
    <property type="entry name" value="FAD/NAD(P)-binding domain"/>
    <property type="match status" value="1"/>
</dbReference>
<dbReference type="InterPro" id="IPR050260">
    <property type="entry name" value="FAD-bd_OxRdtase"/>
</dbReference>
<reference evidence="9" key="1">
    <citation type="submission" date="2015-12" db="EMBL/GenBank/DDBJ databases">
        <authorList>
            <person name="Tikhonova T.V."/>
            <person name="Pavlov A.R."/>
            <person name="Beletsky A.V."/>
            <person name="Mardanov A.V."/>
            <person name="Sorokin D.Y."/>
            <person name="Ravin N.V."/>
            <person name="Popov V.O."/>
        </authorList>
    </citation>
    <scope>NUCLEOTIDE SEQUENCE</scope>
    <source>
        <strain evidence="9">DSM 14787</strain>
    </source>
</reference>
<evidence type="ECO:0000259" key="7">
    <source>
        <dbReference type="Pfam" id="PF02852"/>
    </source>
</evidence>
<dbReference type="Pfam" id="PF02852">
    <property type="entry name" value="Pyr_redox_dim"/>
    <property type="match status" value="1"/>
</dbReference>
<accession>L0DV30</accession>
<dbReference type="InterPro" id="IPR023753">
    <property type="entry name" value="FAD/NAD-binding_dom"/>
</dbReference>
<dbReference type="PANTHER" id="PTHR43429">
    <property type="entry name" value="PYRIDINE NUCLEOTIDE-DISULFIDE OXIDOREDUCTASE DOMAIN-CONTAINING"/>
    <property type="match status" value="1"/>
</dbReference>
<keyword evidence="5 9" id="KW-0560">Oxidoreductase</keyword>
<evidence type="ECO:0000313" key="9">
    <source>
        <dbReference type="EMBL" id="AGA32850.1"/>
    </source>
</evidence>
<dbReference type="Pfam" id="PF07992">
    <property type="entry name" value="Pyr_redox_2"/>
    <property type="match status" value="1"/>
</dbReference>
<dbReference type="EMBL" id="CP003989">
    <property type="protein sequence ID" value="AGA32850.1"/>
    <property type="molecule type" value="Genomic_DNA"/>
</dbReference>
<organism evidence="9 10">
    <name type="scientific">Thioalkalivibrio nitratireducens (strain DSM 14787 / UNIQEM 213 / ALEN2)</name>
    <dbReference type="NCBI Taxonomy" id="1255043"/>
    <lineage>
        <taxon>Bacteria</taxon>
        <taxon>Pseudomonadati</taxon>
        <taxon>Pseudomonadota</taxon>
        <taxon>Gammaproteobacteria</taxon>
        <taxon>Chromatiales</taxon>
        <taxon>Ectothiorhodospiraceae</taxon>
        <taxon>Thioalkalivibrio</taxon>
    </lineage>
</organism>
<dbReference type="Proteomes" id="UP000010809">
    <property type="component" value="Chromosome"/>
</dbReference>
<feature type="domain" description="FAD/NAD(P)-binding" evidence="8">
    <location>
        <begin position="5"/>
        <end position="294"/>
    </location>
</feature>
<dbReference type="PATRIC" id="fig|1255043.3.peg.1188"/>
<keyword evidence="6" id="KW-0676">Redox-active center</keyword>
<evidence type="ECO:0000259" key="8">
    <source>
        <dbReference type="Pfam" id="PF07992"/>
    </source>
</evidence>
<sequence length="449" mass="48274">MQNRKLVVIGGDAAGMSAASKVRREHPGREIVVFERGPHTSYAACGMPYLIAGMVDSPDRLIARRPEVFREKQQIDVRIRHEVVEIDLAGKRLRVTDLDRGEGFWEAWDDLLIATGASPVVPDVPNVQSDGVFSLSTLQSGIEVLEDIEQHPPRTAVIAGGGYIGIEMAEALLERGIDVSLIDMAPQVMTTMDPDMTEGIVEAMRDAGVHVFLNEKLERIDTDGDGRASSVSTDKRRLDADIVIVGLGIRPNSDLARDAGIELGESGAIRVNLRMQTSAPGVWAAGDCAESFHRVKEQPAFVALGTIANRHGLVAGTNLSGGDQEFPGVLGTAITRFRELEIARTGLSEKEAGDLGIAYRTKTIDARTRAHYFPGAAKVRVKLVVEDNTGRLLGGQIVGANGAGKRIDTLAGAISARMTAEQLVYLDLAYAPPFSPVWDPVQTAARTLA</sequence>
<dbReference type="EC" id="1.6.99.3" evidence="9"/>
<dbReference type="GO" id="GO:0016491">
    <property type="term" value="F:oxidoreductase activity"/>
    <property type="evidence" value="ECO:0007669"/>
    <property type="project" value="UniProtKB-KW"/>
</dbReference>
<evidence type="ECO:0000313" key="10">
    <source>
        <dbReference type="Proteomes" id="UP000010809"/>
    </source>
</evidence>
<keyword evidence="4" id="KW-0274">FAD</keyword>
<dbReference type="InterPro" id="IPR036188">
    <property type="entry name" value="FAD/NAD-bd_sf"/>
</dbReference>
<evidence type="ECO:0000256" key="6">
    <source>
        <dbReference type="ARBA" id="ARBA00023284"/>
    </source>
</evidence>
<feature type="domain" description="Pyridine nucleotide-disulphide oxidoreductase dimerisation" evidence="7">
    <location>
        <begin position="335"/>
        <end position="437"/>
    </location>
</feature>
<evidence type="ECO:0000256" key="1">
    <source>
        <dbReference type="ARBA" id="ARBA00001974"/>
    </source>
</evidence>
<dbReference type="eggNOG" id="COG0446">
    <property type="taxonomic scope" value="Bacteria"/>
</dbReference>
<name>L0DV30_THIND</name>
<dbReference type="AlphaFoldDB" id="L0DV30"/>
<dbReference type="PRINTS" id="PR00368">
    <property type="entry name" value="FADPNR"/>
</dbReference>
<proteinExistence type="inferred from homology"/>
<dbReference type="PANTHER" id="PTHR43429:SF1">
    <property type="entry name" value="NAD(P)H SULFUR OXIDOREDUCTASE (COA-DEPENDENT)"/>
    <property type="match status" value="1"/>
</dbReference>
<evidence type="ECO:0000256" key="3">
    <source>
        <dbReference type="ARBA" id="ARBA00022630"/>
    </source>
</evidence>
<dbReference type="InterPro" id="IPR016156">
    <property type="entry name" value="FAD/NAD-linked_Rdtase_dimer_sf"/>
</dbReference>
<dbReference type="HOGENOM" id="CLU_003291_1_3_6"/>
<keyword evidence="10" id="KW-1185">Reference proteome</keyword>
<evidence type="ECO:0000256" key="2">
    <source>
        <dbReference type="ARBA" id="ARBA00009130"/>
    </source>
</evidence>
<comment type="cofactor">
    <cofactor evidence="1">
        <name>FAD</name>
        <dbReference type="ChEBI" id="CHEBI:57692"/>
    </cofactor>
</comment>
<dbReference type="STRING" id="1255043.TVNIR_1175"/>
<dbReference type="Gene3D" id="3.50.50.60">
    <property type="entry name" value="FAD/NAD(P)-binding domain"/>
    <property type="match status" value="2"/>
</dbReference>
<protein>
    <submittedName>
        <fullName evidence="9">Pyridine nucleotide-disulfide oxidoreductase NADH dehydrogenase</fullName>
        <ecNumber evidence="9">1.6.99.3</ecNumber>
    </submittedName>
</protein>
<dbReference type="KEGG" id="tni:TVNIR_1175"/>